<dbReference type="EMBL" id="SODV01000001">
    <property type="protein sequence ID" value="TDX00493.1"/>
    <property type="molecule type" value="Genomic_DNA"/>
</dbReference>
<organism evidence="1 2">
    <name type="scientific">Dinghuibacter silviterrae</name>
    <dbReference type="NCBI Taxonomy" id="1539049"/>
    <lineage>
        <taxon>Bacteria</taxon>
        <taxon>Pseudomonadati</taxon>
        <taxon>Bacteroidota</taxon>
        <taxon>Chitinophagia</taxon>
        <taxon>Chitinophagales</taxon>
        <taxon>Chitinophagaceae</taxon>
        <taxon>Dinghuibacter</taxon>
    </lineage>
</organism>
<dbReference type="RefSeq" id="WP_133992211.1">
    <property type="nucleotide sequence ID" value="NZ_SODV01000001.1"/>
</dbReference>
<dbReference type="Proteomes" id="UP000294498">
    <property type="component" value="Unassembled WGS sequence"/>
</dbReference>
<name>A0A4V3GLQ7_9BACT</name>
<evidence type="ECO:0000313" key="1">
    <source>
        <dbReference type="EMBL" id="TDX00493.1"/>
    </source>
</evidence>
<comment type="caution">
    <text evidence="1">The sequence shown here is derived from an EMBL/GenBank/DDBJ whole genome shotgun (WGS) entry which is preliminary data.</text>
</comment>
<protein>
    <submittedName>
        <fullName evidence="1">Uncharacterized protein</fullName>
    </submittedName>
</protein>
<proteinExistence type="predicted"/>
<sequence length="93" mass="9515">MEKKSPKKILAIIGGVSLIAILSVNVFASVSGPHGPRLHKALAEAGDCLEENVGCTMPDGSAGNKNVCITTGNTTTKCVCGTAQDCQKNTGNQ</sequence>
<keyword evidence="2" id="KW-1185">Reference proteome</keyword>
<gene>
    <name evidence="1" type="ORF">EDB95_1518</name>
</gene>
<accession>A0A4V3GLQ7</accession>
<reference evidence="1 2" key="1">
    <citation type="submission" date="2019-03" db="EMBL/GenBank/DDBJ databases">
        <title>Genomic Encyclopedia of Type Strains, Phase IV (KMG-IV): sequencing the most valuable type-strain genomes for metagenomic binning, comparative biology and taxonomic classification.</title>
        <authorList>
            <person name="Goeker M."/>
        </authorList>
    </citation>
    <scope>NUCLEOTIDE SEQUENCE [LARGE SCALE GENOMIC DNA]</scope>
    <source>
        <strain evidence="1 2">DSM 100059</strain>
    </source>
</reference>
<evidence type="ECO:0000313" key="2">
    <source>
        <dbReference type="Proteomes" id="UP000294498"/>
    </source>
</evidence>
<dbReference type="AlphaFoldDB" id="A0A4V3GLQ7"/>